<organism evidence="7">
    <name type="scientific">Salvia splendens</name>
    <name type="common">Scarlet sage</name>
    <dbReference type="NCBI Taxonomy" id="180675"/>
    <lineage>
        <taxon>Eukaryota</taxon>
        <taxon>Viridiplantae</taxon>
        <taxon>Streptophyta</taxon>
        <taxon>Embryophyta</taxon>
        <taxon>Tracheophyta</taxon>
        <taxon>Spermatophyta</taxon>
        <taxon>Magnoliopsida</taxon>
        <taxon>eudicotyledons</taxon>
        <taxon>Gunneridae</taxon>
        <taxon>Pentapetalae</taxon>
        <taxon>asterids</taxon>
        <taxon>lamiids</taxon>
        <taxon>Lamiales</taxon>
        <taxon>Lamiaceae</taxon>
        <taxon>Nepetoideae</taxon>
        <taxon>Mentheae</taxon>
        <taxon>Salviinae</taxon>
        <taxon>Salvia</taxon>
        <taxon>Salvia subgen. Calosphace</taxon>
        <taxon>core Calosphace</taxon>
    </lineage>
</organism>
<comment type="similarity">
    <text evidence="1">Belongs to the formin-like family. Class-I subfamily.</text>
</comment>
<dbReference type="PROSITE" id="PS51444">
    <property type="entry name" value="FH2"/>
    <property type="match status" value="1"/>
</dbReference>
<evidence type="ECO:0000256" key="2">
    <source>
        <dbReference type="RuleBase" id="RU361260"/>
    </source>
</evidence>
<feature type="compositionally biased region" description="Polar residues" evidence="3">
    <location>
        <begin position="63"/>
        <end position="77"/>
    </location>
</feature>
<dbReference type="Proteomes" id="UP000298416">
    <property type="component" value="Unassembled WGS sequence"/>
</dbReference>
<evidence type="ECO:0000256" key="5">
    <source>
        <dbReference type="SAM" id="SignalP"/>
    </source>
</evidence>
<feature type="region of interest" description="Disordered" evidence="3">
    <location>
        <begin position="43"/>
        <end position="77"/>
    </location>
</feature>
<sequence length="775" mass="85959">MKAHCIITIFFILSFAAHSKLINEEKHNKRKRIRILHHPFFPYTPSPPPPPDQDRPFFHSLPADQSHQTPPAPPRQSNSIKKLAIAVSSAMLVLAMVSAVAFVVYSRRSKQRHESQKLVGGNEEPALPPPSNFLYIGTVEPSAASVLSEGGDDASASPYRKLNSAKRFSRYRPSPDLQPLPPLTKPPPPPPAISSPPPMPSSDDESHDTIFYTPQGSSVSHESPSSRHNHTNRVAHSKRSSPKSRLSASSQDTKPVTIPSIKPPSPPPPPNSQKRNKLARPPPPPPPLLPPLSSIAIKYGDVQHSKPPPFSNKVIKQETKSPSPKSTFTDSSTVKVDVEDSGGSKPKLKPLHWDKVRATSDRVTVWDQLNSSSFQLNEDAMESLFGFNSANSVPKDATKKSATEQEIRVLDPKKSQNIAILLRALNVTREEVAQALLDGNTEELWPELLETLVKMAPTKEEEIKLKDCQAESSKLGSAERFLKAILDIPFAFKRVEAMLYRANFHTEVAYLRNSFQTLEEASEELKNSRMFLKLLEAVLRTGNRMNDGTNRGDARAFKLDTLLKLVDIKGTDGKTSLLHFVVQEIIRAEGTDSDPASEITTNFKSKEEEFKKQGLHIVAGLSKEIGSVKKAAGMDSDVLSSYVSKLEMGLQKVGLVMQHERQSSQGKFFSSMKEFLEEATDEIARIKAEERKALSLVKKVTEYFHGNAAKEEAHPFRIFMIVRDFLSILDNVCKDVGRMHDSATIGAGRSFRIQATASLPVLDRYHTNPREDSTC</sequence>
<feature type="region of interest" description="Disordered" evidence="3">
    <location>
        <begin position="112"/>
        <end position="134"/>
    </location>
</feature>
<evidence type="ECO:0000256" key="4">
    <source>
        <dbReference type="SAM" id="Phobius"/>
    </source>
</evidence>
<evidence type="ECO:0000313" key="8">
    <source>
        <dbReference type="Proteomes" id="UP000298416"/>
    </source>
</evidence>
<evidence type="ECO:0000256" key="1">
    <source>
        <dbReference type="ARBA" id="ARBA00025793"/>
    </source>
</evidence>
<comment type="caution">
    <text evidence="7">The sequence shown here is derived from an EMBL/GenBank/DDBJ whole genome shotgun (WGS) entry which is preliminary data.</text>
</comment>
<dbReference type="EMBL" id="PNBA02000016">
    <property type="protein sequence ID" value="KAG6395918.1"/>
    <property type="molecule type" value="Genomic_DNA"/>
</dbReference>
<feature type="signal peptide" evidence="5">
    <location>
        <begin position="1"/>
        <end position="19"/>
    </location>
</feature>
<evidence type="ECO:0000256" key="3">
    <source>
        <dbReference type="SAM" id="MobiDB-lite"/>
    </source>
</evidence>
<feature type="compositionally biased region" description="Pro residues" evidence="3">
    <location>
        <begin position="261"/>
        <end position="271"/>
    </location>
</feature>
<keyword evidence="4" id="KW-1133">Transmembrane helix</keyword>
<dbReference type="Pfam" id="PF02181">
    <property type="entry name" value="FH2"/>
    <property type="match status" value="1"/>
</dbReference>
<dbReference type="InterPro" id="IPR027643">
    <property type="entry name" value="Formin-like_plant"/>
</dbReference>
<keyword evidence="4" id="KW-0472">Membrane</keyword>
<keyword evidence="4" id="KW-0812">Transmembrane</keyword>
<dbReference type="AlphaFoldDB" id="A0A8X8WJ41"/>
<feature type="domain" description="FH2" evidence="6">
    <location>
        <begin position="338"/>
        <end position="755"/>
    </location>
</feature>
<reference evidence="7" key="2">
    <citation type="submission" date="2020-08" db="EMBL/GenBank/DDBJ databases">
        <title>Plant Genome Project.</title>
        <authorList>
            <person name="Zhang R.-G."/>
        </authorList>
    </citation>
    <scope>NUCLEOTIDE SEQUENCE</scope>
    <source>
        <strain evidence="7">Huo1</strain>
        <tissue evidence="7">Leaf</tissue>
    </source>
</reference>
<name>A0A8X8WJ41_SALSN</name>
<dbReference type="InterPro" id="IPR015425">
    <property type="entry name" value="FH2_Formin"/>
</dbReference>
<proteinExistence type="inferred from homology"/>
<feature type="transmembrane region" description="Helical" evidence="4">
    <location>
        <begin position="83"/>
        <end position="105"/>
    </location>
</feature>
<reference evidence="7" key="1">
    <citation type="submission" date="2018-01" db="EMBL/GenBank/DDBJ databases">
        <authorList>
            <person name="Mao J.F."/>
        </authorList>
    </citation>
    <scope>NUCLEOTIDE SEQUENCE</scope>
    <source>
        <strain evidence="7">Huo1</strain>
        <tissue evidence="7">Leaf</tissue>
    </source>
</reference>
<feature type="chain" id="PRO_5036462665" description="Formin-like protein" evidence="5">
    <location>
        <begin position="20"/>
        <end position="775"/>
    </location>
</feature>
<feature type="compositionally biased region" description="Pro residues" evidence="3">
    <location>
        <begin position="176"/>
        <end position="200"/>
    </location>
</feature>
<dbReference type="SUPFAM" id="SSF101447">
    <property type="entry name" value="Formin homology 2 domain (FH2 domain)"/>
    <property type="match status" value="1"/>
</dbReference>
<evidence type="ECO:0000259" key="6">
    <source>
        <dbReference type="PROSITE" id="PS51444"/>
    </source>
</evidence>
<accession>A0A8X8WJ41</accession>
<feature type="compositionally biased region" description="Pro residues" evidence="3">
    <location>
        <begin position="280"/>
        <end position="290"/>
    </location>
</feature>
<dbReference type="PANTHER" id="PTHR23213:SF338">
    <property type="entry name" value="FORMIN-LIKE PROTEIN 6"/>
    <property type="match status" value="1"/>
</dbReference>
<feature type="compositionally biased region" description="Basic residues" evidence="3">
    <location>
        <begin position="227"/>
        <end position="242"/>
    </location>
</feature>
<feature type="compositionally biased region" description="Low complexity" evidence="3">
    <location>
        <begin position="243"/>
        <end position="260"/>
    </location>
</feature>
<gene>
    <name evidence="7" type="ORF">SASPL_142051</name>
</gene>
<feature type="region of interest" description="Disordered" evidence="3">
    <location>
        <begin position="164"/>
        <end position="343"/>
    </location>
</feature>
<feature type="compositionally biased region" description="Polar residues" evidence="3">
    <location>
        <begin position="320"/>
        <end position="334"/>
    </location>
</feature>
<keyword evidence="5" id="KW-0732">Signal</keyword>
<dbReference type="GO" id="GO:0051015">
    <property type="term" value="F:actin filament binding"/>
    <property type="evidence" value="ECO:0007669"/>
    <property type="project" value="InterPro"/>
</dbReference>
<dbReference type="PANTHER" id="PTHR23213">
    <property type="entry name" value="FORMIN-RELATED"/>
    <property type="match status" value="1"/>
</dbReference>
<dbReference type="InterPro" id="IPR042201">
    <property type="entry name" value="FH2_Formin_sf"/>
</dbReference>
<dbReference type="Gene3D" id="1.20.58.2220">
    <property type="entry name" value="Formin, FH2 domain"/>
    <property type="match status" value="1"/>
</dbReference>
<dbReference type="GO" id="GO:0045010">
    <property type="term" value="P:actin nucleation"/>
    <property type="evidence" value="ECO:0007669"/>
    <property type="project" value="InterPro"/>
</dbReference>
<keyword evidence="8" id="KW-1185">Reference proteome</keyword>
<dbReference type="OrthoDB" id="1668162at2759"/>
<protein>
    <recommendedName>
        <fullName evidence="2">Formin-like protein</fullName>
    </recommendedName>
</protein>
<dbReference type="SMART" id="SM00498">
    <property type="entry name" value="FH2"/>
    <property type="match status" value="1"/>
</dbReference>
<evidence type="ECO:0000313" key="7">
    <source>
        <dbReference type="EMBL" id="KAG6395918.1"/>
    </source>
</evidence>